<dbReference type="AlphaFoldDB" id="A0A7J7ZRB0"/>
<feature type="compositionally biased region" description="Low complexity" evidence="1">
    <location>
        <begin position="49"/>
        <end position="66"/>
    </location>
</feature>
<organism evidence="2 3">
    <name type="scientific">Rhinolophus ferrumequinum</name>
    <name type="common">Greater horseshoe bat</name>
    <dbReference type="NCBI Taxonomy" id="59479"/>
    <lineage>
        <taxon>Eukaryota</taxon>
        <taxon>Metazoa</taxon>
        <taxon>Chordata</taxon>
        <taxon>Craniata</taxon>
        <taxon>Vertebrata</taxon>
        <taxon>Euteleostomi</taxon>
        <taxon>Mammalia</taxon>
        <taxon>Eutheria</taxon>
        <taxon>Laurasiatheria</taxon>
        <taxon>Chiroptera</taxon>
        <taxon>Yinpterochiroptera</taxon>
        <taxon>Rhinolophoidea</taxon>
        <taxon>Rhinolophidae</taxon>
        <taxon>Rhinolophinae</taxon>
        <taxon>Rhinolophus</taxon>
    </lineage>
</organism>
<evidence type="ECO:0000256" key="1">
    <source>
        <dbReference type="SAM" id="MobiDB-lite"/>
    </source>
</evidence>
<reference evidence="2 3" key="1">
    <citation type="journal article" date="2020" name="Nature">
        <title>Six reference-quality genomes reveal evolution of bat adaptations.</title>
        <authorList>
            <person name="Jebb D."/>
            <person name="Huang Z."/>
            <person name="Pippel M."/>
            <person name="Hughes G.M."/>
            <person name="Lavrichenko K."/>
            <person name="Devanna P."/>
            <person name="Winkler S."/>
            <person name="Jermiin L.S."/>
            <person name="Skirmuntt E.C."/>
            <person name="Katzourakis A."/>
            <person name="Burkitt-Gray L."/>
            <person name="Ray D.A."/>
            <person name="Sullivan K.A.M."/>
            <person name="Roscito J.G."/>
            <person name="Kirilenko B.M."/>
            <person name="Davalos L.M."/>
            <person name="Corthals A.P."/>
            <person name="Power M.L."/>
            <person name="Jones G."/>
            <person name="Ransome R.D."/>
            <person name="Dechmann D.K.N."/>
            <person name="Locatelli A.G."/>
            <person name="Puechmaille S.J."/>
            <person name="Fedrigo O."/>
            <person name="Jarvis E.D."/>
            <person name="Hiller M."/>
            <person name="Vernes S.C."/>
            <person name="Myers E.W."/>
            <person name="Teeling E.C."/>
        </authorList>
    </citation>
    <scope>NUCLEOTIDE SEQUENCE [LARGE SCALE GENOMIC DNA]</scope>
    <source>
        <strain evidence="2">MRhiFer1</strain>
        <tissue evidence="2">Lung</tissue>
    </source>
</reference>
<gene>
    <name evidence="2" type="ORF">mRhiFer1_009579</name>
</gene>
<sequence>MQLAGHLCPYPELFPGLREPRGKGSHFRGDPEGRGAVSGHGRVCHHGNALRAQLSRSSASPAASRSVPQGEEFPPKPGAFTTWCHLCGRVAVTQFPHWCPRVPAPSNSIVPTSYPDTNYSET</sequence>
<protein>
    <submittedName>
        <fullName evidence="2">Uncharacterized protein</fullName>
    </submittedName>
</protein>
<dbReference type="Proteomes" id="UP000585614">
    <property type="component" value="Unassembled WGS sequence"/>
</dbReference>
<accession>A0A7J7ZRB0</accession>
<feature type="region of interest" description="Disordered" evidence="1">
    <location>
        <begin position="18"/>
        <end position="76"/>
    </location>
</feature>
<proteinExistence type="predicted"/>
<comment type="caution">
    <text evidence="2">The sequence shown here is derived from an EMBL/GenBank/DDBJ whole genome shotgun (WGS) entry which is preliminary data.</text>
</comment>
<name>A0A7J7ZRB0_RHIFE</name>
<evidence type="ECO:0000313" key="3">
    <source>
        <dbReference type="Proteomes" id="UP000585614"/>
    </source>
</evidence>
<evidence type="ECO:0000313" key="2">
    <source>
        <dbReference type="EMBL" id="KAF6376386.1"/>
    </source>
</evidence>
<dbReference type="EMBL" id="JACAGC010000003">
    <property type="protein sequence ID" value="KAF6376386.1"/>
    <property type="molecule type" value="Genomic_DNA"/>
</dbReference>
<feature type="compositionally biased region" description="Basic and acidic residues" evidence="1">
    <location>
        <begin position="18"/>
        <end position="33"/>
    </location>
</feature>